<protein>
    <submittedName>
        <fullName evidence="1">Uncharacterized protein</fullName>
    </submittedName>
</protein>
<proteinExistence type="predicted"/>
<reference evidence="1 2" key="1">
    <citation type="submission" date="2019-03" db="EMBL/GenBank/DDBJ databases">
        <title>Single cell metagenomics reveals metabolic interactions within the superorganism composed of flagellate Streblomastix strix and complex community of Bacteroidetes bacteria on its surface.</title>
        <authorList>
            <person name="Treitli S.C."/>
            <person name="Kolisko M."/>
            <person name="Husnik F."/>
            <person name="Keeling P."/>
            <person name="Hampl V."/>
        </authorList>
    </citation>
    <scope>NUCLEOTIDE SEQUENCE [LARGE SCALE GENOMIC DNA]</scope>
    <source>
        <strain evidence="1">ST1C</strain>
    </source>
</reference>
<feature type="non-terminal residue" evidence="1">
    <location>
        <position position="1"/>
    </location>
</feature>
<dbReference type="EMBL" id="SNRW01020225">
    <property type="protein sequence ID" value="KAA6365672.1"/>
    <property type="molecule type" value="Genomic_DNA"/>
</dbReference>
<dbReference type="Proteomes" id="UP000324800">
    <property type="component" value="Unassembled WGS sequence"/>
</dbReference>
<gene>
    <name evidence="1" type="ORF">EZS28_038800</name>
</gene>
<evidence type="ECO:0000313" key="2">
    <source>
        <dbReference type="Proteomes" id="UP000324800"/>
    </source>
</evidence>
<evidence type="ECO:0000313" key="1">
    <source>
        <dbReference type="EMBL" id="KAA6365672.1"/>
    </source>
</evidence>
<accession>A0A5J4U6U1</accession>
<dbReference type="AlphaFoldDB" id="A0A5J4U6U1"/>
<comment type="caution">
    <text evidence="1">The sequence shown here is derived from an EMBL/GenBank/DDBJ whole genome shotgun (WGS) entry which is preliminary data.</text>
</comment>
<organism evidence="1 2">
    <name type="scientific">Streblomastix strix</name>
    <dbReference type="NCBI Taxonomy" id="222440"/>
    <lineage>
        <taxon>Eukaryota</taxon>
        <taxon>Metamonada</taxon>
        <taxon>Preaxostyla</taxon>
        <taxon>Oxymonadida</taxon>
        <taxon>Streblomastigidae</taxon>
        <taxon>Streblomastix</taxon>
    </lineage>
</organism>
<name>A0A5J4U6U1_9EUKA</name>
<sequence>NAAQYDPAKTNFGAFIQCGKNGFEKSYEDIEKVTGKALSAKTPILDKELKKEPEVIATKIKELVQGVINGAVVTAAEVAETKEELKEEAKEEAKTE</sequence>